<feature type="domain" description="AMP-binding enzyme C-terminal" evidence="1">
    <location>
        <begin position="2"/>
        <end position="57"/>
    </location>
</feature>
<dbReference type="AlphaFoldDB" id="A0A6J7R3Z0"/>
<name>A0A6J7R3Z0_9ZZZZ</name>
<dbReference type="Gene3D" id="3.30.300.30">
    <property type="match status" value="1"/>
</dbReference>
<accession>A0A6J7R3Z0</accession>
<evidence type="ECO:0000259" key="1">
    <source>
        <dbReference type="Pfam" id="PF13193"/>
    </source>
</evidence>
<dbReference type="Pfam" id="PF13193">
    <property type="entry name" value="AMP-binding_C"/>
    <property type="match status" value="1"/>
</dbReference>
<reference evidence="2" key="1">
    <citation type="submission" date="2020-05" db="EMBL/GenBank/DDBJ databases">
        <authorList>
            <person name="Chiriac C."/>
            <person name="Salcher M."/>
            <person name="Ghai R."/>
            <person name="Kavagutti S V."/>
        </authorList>
    </citation>
    <scope>NUCLEOTIDE SEQUENCE</scope>
</reference>
<gene>
    <name evidence="2" type="ORF">UFOPK4071_01317</name>
</gene>
<evidence type="ECO:0000313" key="2">
    <source>
        <dbReference type="EMBL" id="CAB5022672.1"/>
    </source>
</evidence>
<sequence length="76" mass="8368">MPDQRWGEAVAAVVQFRPGTSATLEELAAHCRDHVAGYKIPKRLYLTDAIVRAPSGKPDYPWAKQFAIKAGESEKA</sequence>
<dbReference type="SUPFAM" id="SSF56801">
    <property type="entry name" value="Acetyl-CoA synthetase-like"/>
    <property type="match status" value="1"/>
</dbReference>
<organism evidence="2">
    <name type="scientific">freshwater metagenome</name>
    <dbReference type="NCBI Taxonomy" id="449393"/>
    <lineage>
        <taxon>unclassified sequences</taxon>
        <taxon>metagenomes</taxon>
        <taxon>ecological metagenomes</taxon>
    </lineage>
</organism>
<dbReference type="InterPro" id="IPR045851">
    <property type="entry name" value="AMP-bd_C_sf"/>
</dbReference>
<proteinExistence type="predicted"/>
<dbReference type="InterPro" id="IPR025110">
    <property type="entry name" value="AMP-bd_C"/>
</dbReference>
<protein>
    <submittedName>
        <fullName evidence="2">Unannotated protein</fullName>
    </submittedName>
</protein>
<dbReference type="EMBL" id="CAFBPF010000200">
    <property type="protein sequence ID" value="CAB5022672.1"/>
    <property type="molecule type" value="Genomic_DNA"/>
</dbReference>